<evidence type="ECO:0000259" key="4">
    <source>
        <dbReference type="PROSITE" id="PS50102"/>
    </source>
</evidence>
<dbReference type="Pfam" id="PF00076">
    <property type="entry name" value="RRM_1"/>
    <property type="match status" value="1"/>
</dbReference>
<organism evidence="5 6">
    <name type="scientific">Cronartium quercuum f. sp. fusiforme G11</name>
    <dbReference type="NCBI Taxonomy" id="708437"/>
    <lineage>
        <taxon>Eukaryota</taxon>
        <taxon>Fungi</taxon>
        <taxon>Dikarya</taxon>
        <taxon>Basidiomycota</taxon>
        <taxon>Pucciniomycotina</taxon>
        <taxon>Pucciniomycetes</taxon>
        <taxon>Pucciniales</taxon>
        <taxon>Coleosporiaceae</taxon>
        <taxon>Cronartium</taxon>
    </lineage>
</organism>
<accession>A0A9P6NBZ0</accession>
<dbReference type="InterPro" id="IPR000504">
    <property type="entry name" value="RRM_dom"/>
</dbReference>
<proteinExistence type="predicted"/>
<feature type="compositionally biased region" description="Basic and acidic residues" evidence="3">
    <location>
        <begin position="1"/>
        <end position="12"/>
    </location>
</feature>
<dbReference type="GO" id="GO:0003729">
    <property type="term" value="F:mRNA binding"/>
    <property type="evidence" value="ECO:0007669"/>
    <property type="project" value="TreeGrafter"/>
</dbReference>
<evidence type="ECO:0000256" key="1">
    <source>
        <dbReference type="ARBA" id="ARBA00022884"/>
    </source>
</evidence>
<keyword evidence="1 2" id="KW-0694">RNA-binding</keyword>
<dbReference type="CDD" id="cd00590">
    <property type="entry name" value="RRM_SF"/>
    <property type="match status" value="1"/>
</dbReference>
<dbReference type="EMBL" id="MU167396">
    <property type="protein sequence ID" value="KAG0141228.1"/>
    <property type="molecule type" value="Genomic_DNA"/>
</dbReference>
<comment type="caution">
    <text evidence="5">The sequence shown here is derived from an EMBL/GenBank/DDBJ whole genome shotgun (WGS) entry which is preliminary data.</text>
</comment>
<feature type="region of interest" description="Disordered" evidence="3">
    <location>
        <begin position="76"/>
        <end position="112"/>
    </location>
</feature>
<evidence type="ECO:0000313" key="6">
    <source>
        <dbReference type="Proteomes" id="UP000886653"/>
    </source>
</evidence>
<evidence type="ECO:0000256" key="2">
    <source>
        <dbReference type="PROSITE-ProRule" id="PRU00176"/>
    </source>
</evidence>
<dbReference type="InterPro" id="IPR035979">
    <property type="entry name" value="RBD_domain_sf"/>
</dbReference>
<sequence>MLADRAHRHDSLQLRTSGRAGSELRLSSSTFRSRPYPTAGPNRFSYHQPPPGNPDGKWSHDLFEEDSDIYEPKIRFKADLTFPPRPSEPRPSPSLRPFGKSQVMGSNTSPSVGSRLFASTGLVNASDSASQTVSDSPAPVPAVVPSQVPRTNISLLSRIQSASRPAPFCQPIELLSNSSITSTFASVPAVRAEPAPSELREARELQEQKARLAKAQKAYELAINKYMSGPVILEVSNLADGTSAEDVKTAFADFGEIQDCSTEEGPKQGFQPTLKARMVFVQQADAEKAVEALNGVLADGLVLGVRIVSKFGKKPERADFQHASPLPLATPPSVIPIAATDSVMTIKNDVEMKPATEDGVMGVEPIVPVQSSTGKLRSELLAHCDPRATLQSEPQPPSLYKSALASSLLTNRVEPAAPSSATDDLMRSIGISTDAMKLMQRLQVVEPSLATRTGGRGVSSGFGGRSRGGSGKGSGGGGGRTAVTSGGNPSSLLARMERH</sequence>
<dbReference type="Proteomes" id="UP000886653">
    <property type="component" value="Unassembled WGS sequence"/>
</dbReference>
<dbReference type="PANTHER" id="PTHR19965">
    <property type="entry name" value="RNA AND EXPORT FACTOR BINDING PROTEIN"/>
    <property type="match status" value="1"/>
</dbReference>
<reference evidence="5" key="1">
    <citation type="submission" date="2013-11" db="EMBL/GenBank/DDBJ databases">
        <title>Genome sequence of the fusiform rust pathogen reveals effectors for host alternation and coevolution with pine.</title>
        <authorList>
            <consortium name="DOE Joint Genome Institute"/>
            <person name="Smith K."/>
            <person name="Pendleton A."/>
            <person name="Kubisiak T."/>
            <person name="Anderson C."/>
            <person name="Salamov A."/>
            <person name="Aerts A."/>
            <person name="Riley R."/>
            <person name="Clum A."/>
            <person name="Lindquist E."/>
            <person name="Ence D."/>
            <person name="Campbell M."/>
            <person name="Kronenberg Z."/>
            <person name="Feau N."/>
            <person name="Dhillon B."/>
            <person name="Hamelin R."/>
            <person name="Burleigh J."/>
            <person name="Smith J."/>
            <person name="Yandell M."/>
            <person name="Nelson C."/>
            <person name="Grigoriev I."/>
            <person name="Davis J."/>
        </authorList>
    </citation>
    <scope>NUCLEOTIDE SEQUENCE</scope>
    <source>
        <strain evidence="5">G11</strain>
    </source>
</reference>
<feature type="compositionally biased region" description="Gly residues" evidence="3">
    <location>
        <begin position="454"/>
        <end position="480"/>
    </location>
</feature>
<dbReference type="OrthoDB" id="6159137at2759"/>
<dbReference type="PROSITE" id="PS50102">
    <property type="entry name" value="RRM"/>
    <property type="match status" value="1"/>
</dbReference>
<dbReference type="InterPro" id="IPR012677">
    <property type="entry name" value="Nucleotide-bd_a/b_plait_sf"/>
</dbReference>
<feature type="region of interest" description="Disordered" evidence="3">
    <location>
        <begin position="449"/>
        <end position="499"/>
    </location>
</feature>
<feature type="compositionally biased region" description="Polar residues" evidence="3">
    <location>
        <begin position="103"/>
        <end position="112"/>
    </location>
</feature>
<keyword evidence="6" id="KW-1185">Reference proteome</keyword>
<name>A0A9P6NBZ0_9BASI</name>
<dbReference type="PANTHER" id="PTHR19965:SF35">
    <property type="entry name" value="RNA ANNEALING PROTEIN YRA1"/>
    <property type="match status" value="1"/>
</dbReference>
<evidence type="ECO:0000256" key="3">
    <source>
        <dbReference type="SAM" id="MobiDB-lite"/>
    </source>
</evidence>
<evidence type="ECO:0000313" key="5">
    <source>
        <dbReference type="EMBL" id="KAG0141228.1"/>
    </source>
</evidence>
<dbReference type="AlphaFoldDB" id="A0A9P6NBZ0"/>
<dbReference type="SUPFAM" id="SSF54928">
    <property type="entry name" value="RNA-binding domain, RBD"/>
    <property type="match status" value="1"/>
</dbReference>
<dbReference type="SMART" id="SM00360">
    <property type="entry name" value="RRM"/>
    <property type="match status" value="1"/>
</dbReference>
<dbReference type="InterPro" id="IPR051229">
    <property type="entry name" value="ALYREF_mRNA_export"/>
</dbReference>
<protein>
    <recommendedName>
        <fullName evidence="4">RRM domain-containing protein</fullName>
    </recommendedName>
</protein>
<feature type="region of interest" description="Disordered" evidence="3">
    <location>
        <begin position="1"/>
        <end position="61"/>
    </location>
</feature>
<gene>
    <name evidence="5" type="ORF">CROQUDRAFT_83481</name>
</gene>
<feature type="domain" description="RRM" evidence="4">
    <location>
        <begin position="231"/>
        <end position="310"/>
    </location>
</feature>
<dbReference type="Gene3D" id="3.30.70.330">
    <property type="match status" value="1"/>
</dbReference>
<feature type="compositionally biased region" description="Pro residues" evidence="3">
    <location>
        <begin position="83"/>
        <end position="94"/>
    </location>
</feature>
<dbReference type="GO" id="GO:0005634">
    <property type="term" value="C:nucleus"/>
    <property type="evidence" value="ECO:0007669"/>
    <property type="project" value="TreeGrafter"/>
</dbReference>